<evidence type="ECO:0000313" key="3">
    <source>
        <dbReference type="Proteomes" id="UP001177341"/>
    </source>
</evidence>
<dbReference type="EMBL" id="JAUYVO010000004">
    <property type="protein sequence ID" value="MDP2522419.1"/>
    <property type="molecule type" value="Genomic_DNA"/>
</dbReference>
<keyword evidence="3" id="KW-1185">Reference proteome</keyword>
<evidence type="ECO:0000313" key="2">
    <source>
        <dbReference type="EMBL" id="MDP2522419.1"/>
    </source>
</evidence>
<accession>A0ABT9EU00</accession>
<evidence type="ECO:0000256" key="1">
    <source>
        <dbReference type="SAM" id="SignalP"/>
    </source>
</evidence>
<feature type="chain" id="PRO_5045290577" description="Sel1 repeat family protein" evidence="1">
    <location>
        <begin position="28"/>
        <end position="83"/>
    </location>
</feature>
<sequence>MRIYLGKKPFSFLILLLLVFVSANTTADALEDAKDLFYKKNYAKAKPLFYQSKACCEGEALYFLARITEQEHAPNSQSNALKL</sequence>
<gene>
    <name evidence="2" type="ORF">Q8W30_07515</name>
</gene>
<reference evidence="2" key="1">
    <citation type="submission" date="2023-07" db="EMBL/GenBank/DDBJ databases">
        <title>Genome content predicts the carbon catabolic preferences of heterotrophic bacteria.</title>
        <authorList>
            <person name="Gralka M."/>
        </authorList>
    </citation>
    <scope>NUCLEOTIDE SEQUENCE</scope>
    <source>
        <strain evidence="2">5G01</strain>
    </source>
</reference>
<proteinExistence type="predicted"/>
<name>A0ABT9EU00_9GAMM</name>
<dbReference type="Proteomes" id="UP001177341">
    <property type="component" value="Unassembled WGS sequence"/>
</dbReference>
<comment type="caution">
    <text evidence="2">The sequence shown here is derived from an EMBL/GenBank/DDBJ whole genome shotgun (WGS) entry which is preliminary data.</text>
</comment>
<protein>
    <recommendedName>
        <fullName evidence="4">Sel1 repeat family protein</fullName>
    </recommendedName>
</protein>
<organism evidence="2 3">
    <name type="scientific">Neptunomonas phycophila</name>
    <dbReference type="NCBI Taxonomy" id="1572645"/>
    <lineage>
        <taxon>Bacteria</taxon>
        <taxon>Pseudomonadati</taxon>
        <taxon>Pseudomonadota</taxon>
        <taxon>Gammaproteobacteria</taxon>
        <taxon>Oceanospirillales</taxon>
        <taxon>Oceanospirillaceae</taxon>
        <taxon>Neptunomonas</taxon>
    </lineage>
</organism>
<evidence type="ECO:0008006" key="4">
    <source>
        <dbReference type="Google" id="ProtNLM"/>
    </source>
</evidence>
<feature type="signal peptide" evidence="1">
    <location>
        <begin position="1"/>
        <end position="27"/>
    </location>
</feature>
<keyword evidence="1" id="KW-0732">Signal</keyword>
<dbReference type="RefSeq" id="WP_305450509.1">
    <property type="nucleotide sequence ID" value="NZ_JAUYVO010000004.1"/>
</dbReference>